<comment type="similarity">
    <text evidence="1">Belongs to the glycosyltransferase 2 family.</text>
</comment>
<dbReference type="InterPro" id="IPR029044">
    <property type="entry name" value="Nucleotide-diphossugar_trans"/>
</dbReference>
<evidence type="ECO:0000313" key="5">
    <source>
        <dbReference type="EMBL" id="WCL53183.1"/>
    </source>
</evidence>
<dbReference type="Proteomes" id="UP001217500">
    <property type="component" value="Chromosome"/>
</dbReference>
<keyword evidence="4" id="KW-0472">Membrane</keyword>
<sequence length="354" mass="38934">MASSHSHQHTAQLQQAPTRLAEPTLAIIIVNWNGWRDVVECLESIFNNKDRRFRVVVCDNASSDGSIGHFIDWAAGLAPVTAAGALAHLSTPNTPKPLRTALIGPDAPLPSADDADLFIIDTGANLGFAGGNNVGLKIAANWAGCRHFWLLNPDTVIEPDAISVLIDRMDEADKPGMVGTDLRFYHTPEVIQAYNGSRYNKWTGTSRGHFNFHTGTPTVARAEIEEATDFVSGASLAISKACYNDIGPMNEAYFLYFEEIEWALKAKKRHHIGYAQGALAYHKEGTAAGSSSNKGGRSLASERFLLRSKLMFTREQFPWALPAVYAFTLMQILVRIRRGHFDKAGMMFKLLMGR</sequence>
<evidence type="ECO:0000256" key="1">
    <source>
        <dbReference type="ARBA" id="ARBA00006739"/>
    </source>
</evidence>
<reference evidence="5" key="1">
    <citation type="submission" date="2023-01" db="EMBL/GenBank/DDBJ databases">
        <title>The genome sequence of Kordiimonadaceae bacterium 6D33.</title>
        <authorList>
            <person name="Liu Y."/>
        </authorList>
    </citation>
    <scope>NUCLEOTIDE SEQUENCE</scope>
    <source>
        <strain evidence="5">6D33</strain>
    </source>
</reference>
<dbReference type="KEGG" id="gso:PH603_11615"/>
<dbReference type="SUPFAM" id="SSF53448">
    <property type="entry name" value="Nucleotide-diphospho-sugar transferases"/>
    <property type="match status" value="1"/>
</dbReference>
<keyword evidence="4" id="KW-0812">Transmembrane</keyword>
<dbReference type="CDD" id="cd04186">
    <property type="entry name" value="GT_2_like_c"/>
    <property type="match status" value="1"/>
</dbReference>
<protein>
    <submittedName>
        <fullName evidence="5">Glycosyltransferase family 2 protein</fullName>
    </submittedName>
</protein>
<accession>A0AAE9XLP1</accession>
<dbReference type="GO" id="GO:0016757">
    <property type="term" value="F:glycosyltransferase activity"/>
    <property type="evidence" value="ECO:0007669"/>
    <property type="project" value="UniProtKB-KW"/>
</dbReference>
<proteinExistence type="inferred from homology"/>
<evidence type="ECO:0000313" key="6">
    <source>
        <dbReference type="Proteomes" id="UP001217500"/>
    </source>
</evidence>
<name>A0AAE9XLP1_9PROT</name>
<evidence type="ECO:0000256" key="4">
    <source>
        <dbReference type="SAM" id="Phobius"/>
    </source>
</evidence>
<evidence type="ECO:0000256" key="3">
    <source>
        <dbReference type="ARBA" id="ARBA00022679"/>
    </source>
</evidence>
<dbReference type="AlphaFoldDB" id="A0AAE9XLP1"/>
<gene>
    <name evidence="5" type="ORF">PH603_11615</name>
</gene>
<keyword evidence="4" id="KW-1133">Transmembrane helix</keyword>
<dbReference type="EMBL" id="CP116805">
    <property type="protein sequence ID" value="WCL53183.1"/>
    <property type="molecule type" value="Genomic_DNA"/>
</dbReference>
<feature type="transmembrane region" description="Helical" evidence="4">
    <location>
        <begin position="317"/>
        <end position="336"/>
    </location>
</feature>
<dbReference type="PANTHER" id="PTHR43179">
    <property type="entry name" value="RHAMNOSYLTRANSFERASE WBBL"/>
    <property type="match status" value="1"/>
</dbReference>
<keyword evidence="3" id="KW-0808">Transferase</keyword>
<dbReference type="PANTHER" id="PTHR43179:SF12">
    <property type="entry name" value="GALACTOFURANOSYLTRANSFERASE GLFT2"/>
    <property type="match status" value="1"/>
</dbReference>
<keyword evidence="2" id="KW-0328">Glycosyltransferase</keyword>
<dbReference type="Gene3D" id="3.90.550.10">
    <property type="entry name" value="Spore Coat Polysaccharide Biosynthesis Protein SpsA, Chain A"/>
    <property type="match status" value="1"/>
</dbReference>
<organism evidence="5 6">
    <name type="scientific">Gimibacter soli</name>
    <dbReference type="NCBI Taxonomy" id="3024400"/>
    <lineage>
        <taxon>Bacteria</taxon>
        <taxon>Pseudomonadati</taxon>
        <taxon>Pseudomonadota</taxon>
        <taxon>Alphaproteobacteria</taxon>
        <taxon>Kordiimonadales</taxon>
        <taxon>Temperatibacteraceae</taxon>
        <taxon>Gimibacter</taxon>
    </lineage>
</organism>
<dbReference type="RefSeq" id="WP_289502695.1">
    <property type="nucleotide sequence ID" value="NZ_CP116805.1"/>
</dbReference>
<keyword evidence="6" id="KW-1185">Reference proteome</keyword>
<evidence type="ECO:0000256" key="2">
    <source>
        <dbReference type="ARBA" id="ARBA00022676"/>
    </source>
</evidence>